<dbReference type="InterPro" id="IPR036259">
    <property type="entry name" value="MFS_trans_sf"/>
</dbReference>
<evidence type="ECO:0000259" key="8">
    <source>
        <dbReference type="PROSITE" id="PS50850"/>
    </source>
</evidence>
<evidence type="ECO:0000256" key="5">
    <source>
        <dbReference type="ARBA" id="ARBA00023136"/>
    </source>
</evidence>
<keyword evidence="4 7" id="KW-1133">Transmembrane helix</keyword>
<evidence type="ECO:0000256" key="3">
    <source>
        <dbReference type="ARBA" id="ARBA00022692"/>
    </source>
</evidence>
<evidence type="ECO:0000256" key="6">
    <source>
        <dbReference type="ARBA" id="ARBA00024338"/>
    </source>
</evidence>
<dbReference type="PANTHER" id="PTHR23505">
    <property type="entry name" value="SPINSTER"/>
    <property type="match status" value="1"/>
</dbReference>
<protein>
    <submittedName>
        <fullName evidence="9">Protein spinster homolog 1 (Trinotate prediction)</fullName>
    </submittedName>
</protein>
<dbReference type="PROSITE" id="PS50850">
    <property type="entry name" value="MFS"/>
    <property type="match status" value="1"/>
</dbReference>
<accession>A0A6G3ML80</accession>
<evidence type="ECO:0000313" key="9">
    <source>
        <dbReference type="EMBL" id="NDJ94721.1"/>
    </source>
</evidence>
<evidence type="ECO:0000256" key="4">
    <source>
        <dbReference type="ARBA" id="ARBA00022989"/>
    </source>
</evidence>
<feature type="transmembrane region" description="Helical" evidence="7">
    <location>
        <begin position="45"/>
        <end position="64"/>
    </location>
</feature>
<dbReference type="InterPro" id="IPR020846">
    <property type="entry name" value="MFS_dom"/>
</dbReference>
<dbReference type="GO" id="GO:0022857">
    <property type="term" value="F:transmembrane transporter activity"/>
    <property type="evidence" value="ECO:0007669"/>
    <property type="project" value="InterPro"/>
</dbReference>
<dbReference type="AlphaFoldDB" id="A0A6G3ML80"/>
<evidence type="ECO:0000256" key="2">
    <source>
        <dbReference type="ARBA" id="ARBA00022448"/>
    </source>
</evidence>
<evidence type="ECO:0000256" key="7">
    <source>
        <dbReference type="SAM" id="Phobius"/>
    </source>
</evidence>
<keyword evidence="5 7" id="KW-0472">Membrane</keyword>
<keyword evidence="3 7" id="KW-0812">Transmembrane</keyword>
<reference evidence="9" key="1">
    <citation type="submission" date="2018-11" db="EMBL/GenBank/DDBJ databases">
        <title>Henneguya salminicola genome and transcriptome.</title>
        <authorList>
            <person name="Yahalomi D."/>
            <person name="Atkinson S.D."/>
            <person name="Neuhof M."/>
            <person name="Chang E.S."/>
            <person name="Philippe H."/>
            <person name="Cartwright P."/>
            <person name="Bartholomew J.L."/>
            <person name="Huchon D."/>
        </authorList>
    </citation>
    <scope>NUCLEOTIDE SEQUENCE</scope>
    <source>
        <strain evidence="9">Hz1</strain>
        <tissue evidence="9">Whole</tissue>
    </source>
</reference>
<dbReference type="Gene3D" id="1.20.1250.20">
    <property type="entry name" value="MFS general substrate transporter like domains"/>
    <property type="match status" value="1"/>
</dbReference>
<proteinExistence type="inferred from homology"/>
<dbReference type="PANTHER" id="PTHR23505:SF79">
    <property type="entry name" value="PROTEIN SPINSTER"/>
    <property type="match status" value="1"/>
</dbReference>
<evidence type="ECO:0000256" key="1">
    <source>
        <dbReference type="ARBA" id="ARBA00004141"/>
    </source>
</evidence>
<comment type="subcellular location">
    <subcellularLocation>
        <location evidence="1">Membrane</location>
        <topology evidence="1">Multi-pass membrane protein</topology>
    </subcellularLocation>
</comment>
<feature type="transmembrane region" description="Helical" evidence="7">
    <location>
        <begin position="71"/>
        <end position="90"/>
    </location>
</feature>
<dbReference type="EMBL" id="GHBP01010873">
    <property type="protein sequence ID" value="NDJ94721.1"/>
    <property type="molecule type" value="Transcribed_RNA"/>
</dbReference>
<organism evidence="9">
    <name type="scientific">Henneguya salminicola</name>
    <name type="common">Myxosporean</name>
    <dbReference type="NCBI Taxonomy" id="69463"/>
    <lineage>
        <taxon>Eukaryota</taxon>
        <taxon>Metazoa</taxon>
        <taxon>Cnidaria</taxon>
        <taxon>Myxozoa</taxon>
        <taxon>Myxosporea</taxon>
        <taxon>Bivalvulida</taxon>
        <taxon>Platysporina</taxon>
        <taxon>Myxobolidae</taxon>
        <taxon>Henneguya</taxon>
    </lineage>
</organism>
<dbReference type="InterPro" id="IPR011701">
    <property type="entry name" value="MFS"/>
</dbReference>
<name>A0A6G3ML80_HENSL</name>
<dbReference type="GO" id="GO:0016020">
    <property type="term" value="C:membrane"/>
    <property type="evidence" value="ECO:0007669"/>
    <property type="project" value="UniProtKB-SubCell"/>
</dbReference>
<dbReference type="SUPFAM" id="SSF103473">
    <property type="entry name" value="MFS general substrate transporter"/>
    <property type="match status" value="1"/>
</dbReference>
<keyword evidence="2" id="KW-0813">Transport</keyword>
<dbReference type="InterPro" id="IPR044770">
    <property type="entry name" value="MFS_spinster-like"/>
</dbReference>
<sequence>MRKIITIIILCLINTMNYVDRYLVFGILPKIKDYFNLSNSQAGLLQTVFLITYIGCSFWFGAIGDKISRKYIIFGGTVLWSVFSFVGSLASRDVITLYKLSTIFGFMFAEVL</sequence>
<feature type="domain" description="Major facilitator superfamily (MFS) profile" evidence="8">
    <location>
        <begin position="6"/>
        <end position="112"/>
    </location>
</feature>
<comment type="similarity">
    <text evidence="6">Belongs to the major facilitator superfamily. Spinster (TC 2.A.1.49) family.</text>
</comment>
<dbReference type="Pfam" id="PF07690">
    <property type="entry name" value="MFS_1"/>
    <property type="match status" value="1"/>
</dbReference>